<feature type="compositionally biased region" description="Basic and acidic residues" evidence="2">
    <location>
        <begin position="2347"/>
        <end position="2360"/>
    </location>
</feature>
<name>A0A6J1X1Q3_GALME</name>
<feature type="coiled-coil region" evidence="1">
    <location>
        <begin position="1728"/>
        <end position="1963"/>
    </location>
</feature>
<feature type="coiled-coil region" evidence="1">
    <location>
        <begin position="2168"/>
        <end position="2270"/>
    </location>
</feature>
<protein>
    <submittedName>
        <fullName evidence="4">Leucine-rich repeat-containing protein DDB_G0290503</fullName>
    </submittedName>
</protein>
<sequence length="2513" mass="295022">MLQKWKDILLNWINCYFNKSSKKEQCINLELLLNIISHLRENLNLDESKSSVLEAHTIEEFILEKYPEFKFENGTVEPNNEEEIYLVASLLLFFVCVISKDVDIKNAMCSKLSVEDQEVILKFSKCLLECSTISYRDVETAITEACGQDLASAQSSHSIVSATPPALRSLHSEVRRLQAAFDAERFDRNYLQEELSRTNMKLEKLLKDKEKYKLDIVNLKAKISMCCGQEAEDRGVDATGEGTLKLTRQLQQMEDKLVETQCQLDDALYERDTYKTKIDALKHERDKWLTLSQQEASRVSQLTEELEVERRQVQSLRDLVTELRQHNQLNRLDSSQLECDDPDTSIHSMQHNSSICSEACANVVEVQLGEERAKIVILKQQIQNFQDQLNELNQKSEQEKRMMESVIYEKESEIVNLKHRVNEELEEQNNLKSNFNDEISKLNNEINELEQKLKQNTDQSRRMFEIKMDEIKVLQEEKLSLLQSLSDETTKLDNIIKTLKVDLDTERNTKISMKEEYENHIMKLNEKVLNRNNELVELQNNLFQKSEQIEDLQAEVRKEKQINQDLTSKYCIELEQLNEQRMLIENMLKQKMQENELIQKELNEKVAYIEDLNKTIDDMKKSISDLRMQAENIQQQKAYEVELLQKKLEHNLASAEELNEQNNDLKLTISNLGENCRILENNKVALLLEVKNRDAKIQEIQKELNDTRNMFKETNEKWLIEKDEKIATINTLQMQLQNELDFKMQVQNELTHLQTNRMSLLDDIDSLNTELLKLKKEMEVKDQTILGMDLYLQEEKQKNEKLRTDYKELQENFKVISEDVRDKDIAIKDIQNILVQEKKCHEDEIHEKDKKLESEHSQLLDILDVKNTIQAALTLVTNEKEKLEIEINAQHTEILKLKEECAKLKEILEENNSTIESLHTKLEQETINRIAIENSATYSEVQLQEERKNTDMLKQQLKTLQDQLHEINKESKDDEINKLNNELNELDQKYKKNIEEFTHVIKTKTQELKAMQEEKQSLLKSMTDENIKLDDAIKSLKAELDMERNMKTFMKEEYENRIMGLNEKVINRNNELVELQDNVFEKNDQLEELYAELRKERQKINDLSSKHSEELKCITEERMQIENILDQKVRENEQLQKKLQDYNEEQNKYDNDLKLTISNLTDNCRVLEDNKMSLLQEIKDRDLKIEEIRIVTETSNNIFKEEKEKWLNEKDEKTVTINALQLQLQNEEHFKIQLESELTHLQKNRSTLIEDINNINLEISKLKKDVEVKDQTIVEMDLNLKMEKNKNEKLLMDYEKLQENIQIMSKDISDKDIIIKETQNILEELKKHYEGEINKRDDMLASEHQKFSDVLEEKYAIQANLDSVVNEKNKLEKDKNEKYTEILHLKEETVKLKHLLEENRSNVTSEVNAKTEVEKQLEEERAKIVVLKQEIQALQDRLNEMCEKRETDKQTVEAVILEKQINITHLKNRIDEETEEKNNIIMNFNDKISKLNATINELEQKLEDNDERSKHIIEKKMEEVKILQEEKVSLLQNLSDETTKFESIIKSMKAEFDEEINTKESVKEEYENQIITLNEKIFNTNTELMELQKKITEKNEQLEKLNAEMEKERQKLTEQQGLTNKYSIEIEELNKHTMQMENILEQKVHESEQYQKELEQSVAYTEQLNKEICDLKVTITNLKESCRILEDNKLTLLLEVKDRDAKVEKNQKEIDNTNTKWLQDKDEKNVTINALQAQLHNEILIKMQLQNELTESQKVRTSLLEDINRLNMELSRSKKDVEDKYQAIIEKDVRLKEEMQKNEKLKIEHEELQENLKTMSNEIAAKDLAVKEIMNVLKEEKTCYEDEIHKKEALLEFEQQKLLDLLEEKSAVQADLISVIKEKVELEKDVSQKSIEVLQLKEEHVRLTQMLEENRSNTDNKLLEVTKELEVSKENCQQLSSQLKKIVHQKNEEISELKKQVSKMSVTENRATQIIKVSAKYQAIILKRIAEIKNNSVLKELTNFGNTTNCDNEVRRSLYAGTITIEDLENFLETTERHLRRCSEKQVALQKERDRLIEVNRINESEIINMKKFLTELSVSFKTFSNIKDLYAQKLSRIVSVQRTVRREILNLDGHITEATMCKLERGYAAVMQDLSECSMNMERWIERCIDRTISPEKIQQAFTCDNDRASLASISFQNNNLETQLEEMEKSFQKLLEEVLRAQKGEGVKDAQSITVMEVRAEYEDKLNRMKAKMKELYHEQIAVFQTRQKEEIAALERELQKTRQKSLESSRAYEEHIKALTTELWTVGEKFLMKQDEAEWLRKKQRYGSLMSLQHVHSSGLLPPQDEPSRPSDAHSLRSLPTFNNNTHSKREGRGLHMSDEEGEVFDNRCLKELSSTPRRSPPPGLRLSELRWRNSLCPPHLKSSYPAETQFAPAIDEDDIKCANATNGVGRQQRKEVGITAYKKPGPPTPSKQAGRLSATDSELRESLRVEMDPQAQSSRKTSTPSRIRAFFRSARGDTIEGTPRKRSSIFRKK</sequence>
<accession>A0A6J1X1Q3</accession>
<evidence type="ECO:0000313" key="3">
    <source>
        <dbReference type="Proteomes" id="UP001652740"/>
    </source>
</evidence>
<feature type="compositionally biased region" description="Basic and acidic residues" evidence="2">
    <location>
        <begin position="2461"/>
        <end position="2471"/>
    </location>
</feature>
<feature type="coiled-coil region" evidence="1">
    <location>
        <begin position="1217"/>
        <end position="1335"/>
    </location>
</feature>
<evidence type="ECO:0000256" key="1">
    <source>
        <dbReference type="SAM" id="Coils"/>
    </source>
</evidence>
<feature type="compositionally biased region" description="Basic residues" evidence="2">
    <location>
        <begin position="2504"/>
        <end position="2513"/>
    </location>
</feature>
<feature type="coiled-coil region" evidence="1">
    <location>
        <begin position="514"/>
        <end position="717"/>
    </location>
</feature>
<feature type="region of interest" description="Disordered" evidence="2">
    <location>
        <begin position="2428"/>
        <end position="2513"/>
    </location>
</feature>
<feature type="region of interest" description="Disordered" evidence="2">
    <location>
        <begin position="2316"/>
        <end position="2360"/>
    </location>
</feature>
<feature type="coiled-coil region" evidence="1">
    <location>
        <begin position="188"/>
        <end position="326"/>
    </location>
</feature>
<feature type="coiled-coil region" evidence="1">
    <location>
        <begin position="866"/>
        <end position="1177"/>
    </location>
</feature>
<proteinExistence type="predicted"/>
<dbReference type="RefSeq" id="XP_026763076.2">
    <property type="nucleotide sequence ID" value="XM_026907275.3"/>
</dbReference>
<evidence type="ECO:0000256" key="2">
    <source>
        <dbReference type="SAM" id="MobiDB-lite"/>
    </source>
</evidence>
<keyword evidence="1" id="KW-0175">Coiled coil</keyword>
<dbReference type="Proteomes" id="UP001652740">
    <property type="component" value="Unplaced"/>
</dbReference>
<keyword evidence="3" id="KW-1185">Reference proteome</keyword>
<dbReference type="InParanoid" id="A0A6J1X1Q3"/>
<feature type="compositionally biased region" description="Basic and acidic residues" evidence="2">
    <location>
        <begin position="2325"/>
        <end position="2334"/>
    </location>
</feature>
<gene>
    <name evidence="4" type="primary">LOC113521665</name>
</gene>
<feature type="coiled-coil region" evidence="1">
    <location>
        <begin position="368"/>
        <end position="459"/>
    </location>
</feature>
<feature type="compositionally biased region" description="Polar residues" evidence="2">
    <location>
        <begin position="2474"/>
        <end position="2485"/>
    </location>
</feature>
<reference evidence="4" key="1">
    <citation type="submission" date="2025-08" db="UniProtKB">
        <authorList>
            <consortium name="RefSeq"/>
        </authorList>
    </citation>
    <scope>IDENTIFICATION</scope>
    <source>
        <tissue evidence="4">Whole larvae</tissue>
    </source>
</reference>
<feature type="coiled-coil region" evidence="1">
    <location>
        <begin position="757"/>
        <end position="819"/>
    </location>
</feature>
<evidence type="ECO:0000313" key="4">
    <source>
        <dbReference type="RefSeq" id="XP_026763076.2"/>
    </source>
</evidence>
<dbReference type="KEGG" id="gmw:113521665"/>
<feature type="coiled-coil region" evidence="1">
    <location>
        <begin position="1361"/>
        <end position="1618"/>
    </location>
</feature>
<dbReference type="GeneID" id="113521665"/>
<organism evidence="3 4">
    <name type="scientific">Galleria mellonella</name>
    <name type="common">Greater wax moth</name>
    <dbReference type="NCBI Taxonomy" id="7137"/>
    <lineage>
        <taxon>Eukaryota</taxon>
        <taxon>Metazoa</taxon>
        <taxon>Ecdysozoa</taxon>
        <taxon>Arthropoda</taxon>
        <taxon>Hexapoda</taxon>
        <taxon>Insecta</taxon>
        <taxon>Pterygota</taxon>
        <taxon>Neoptera</taxon>
        <taxon>Endopterygota</taxon>
        <taxon>Lepidoptera</taxon>
        <taxon>Glossata</taxon>
        <taxon>Ditrysia</taxon>
        <taxon>Pyraloidea</taxon>
        <taxon>Pyralidae</taxon>
        <taxon>Galleriinae</taxon>
        <taxon>Galleria</taxon>
    </lineage>
</organism>